<dbReference type="InterPro" id="IPR006671">
    <property type="entry name" value="Cyclin_N"/>
</dbReference>
<evidence type="ECO:0000259" key="7">
    <source>
        <dbReference type="SMART" id="SM01332"/>
    </source>
</evidence>
<keyword evidence="3" id="KW-0131">Cell cycle</keyword>
<dbReference type="Pfam" id="PF02984">
    <property type="entry name" value="Cyclin_C"/>
    <property type="match status" value="1"/>
</dbReference>
<comment type="similarity">
    <text evidence="4">Belongs to the cyclin family.</text>
</comment>
<dbReference type="InterPro" id="IPR036915">
    <property type="entry name" value="Cyclin-like_sf"/>
</dbReference>
<evidence type="ECO:0000256" key="3">
    <source>
        <dbReference type="ARBA" id="ARBA00023306"/>
    </source>
</evidence>
<dbReference type="InterPro" id="IPR046965">
    <property type="entry name" value="Cyclin_A/B-like"/>
</dbReference>
<feature type="compositionally biased region" description="Polar residues" evidence="5">
    <location>
        <begin position="62"/>
        <end position="73"/>
    </location>
</feature>
<dbReference type="Proteomes" id="UP000291116">
    <property type="component" value="Unassembled WGS sequence"/>
</dbReference>
<dbReference type="InterPro" id="IPR004367">
    <property type="entry name" value="Cyclin_C-dom"/>
</dbReference>
<evidence type="ECO:0000256" key="2">
    <source>
        <dbReference type="ARBA" id="ARBA00023127"/>
    </source>
</evidence>
<accession>A0A448ZSV9</accession>
<gene>
    <name evidence="8" type="ORF">PSNMU_V1.4_AUG-EV-PASAV3_0122920</name>
</gene>
<protein>
    <submittedName>
        <fullName evidence="8">Uncharacterized protein</fullName>
    </submittedName>
</protein>
<dbReference type="SMART" id="SM01332">
    <property type="entry name" value="Cyclin_C"/>
    <property type="match status" value="1"/>
</dbReference>
<evidence type="ECO:0000256" key="1">
    <source>
        <dbReference type="ARBA" id="ARBA00022618"/>
    </source>
</evidence>
<proteinExistence type="inferred from homology"/>
<feature type="region of interest" description="Disordered" evidence="5">
    <location>
        <begin position="29"/>
        <end position="48"/>
    </location>
</feature>
<keyword evidence="9" id="KW-1185">Reference proteome</keyword>
<dbReference type="InterPro" id="IPR013763">
    <property type="entry name" value="Cyclin-like_dom"/>
</dbReference>
<dbReference type="FunFam" id="1.10.472.10:FF:000001">
    <property type="entry name" value="G2/mitotic-specific cyclin"/>
    <property type="match status" value="1"/>
</dbReference>
<organism evidence="8 9">
    <name type="scientific">Pseudo-nitzschia multistriata</name>
    <dbReference type="NCBI Taxonomy" id="183589"/>
    <lineage>
        <taxon>Eukaryota</taxon>
        <taxon>Sar</taxon>
        <taxon>Stramenopiles</taxon>
        <taxon>Ochrophyta</taxon>
        <taxon>Bacillariophyta</taxon>
        <taxon>Bacillariophyceae</taxon>
        <taxon>Bacillariophycidae</taxon>
        <taxon>Bacillariales</taxon>
        <taxon>Bacillariaceae</taxon>
        <taxon>Pseudo-nitzschia</taxon>
    </lineage>
</organism>
<sequence>MFHRSSNIAQPSQSVTGNPRRGAFRDLTNANQQENNNGGKSGKNILPEKRVARPDAFVPVSRQPNSYQHSNRQGVVMEQRNPEDEQREAQTLQHVMHRSVSMNNNPSVAVNPSSYQFGPADNIDERDAEDPLCATEYVQDMYDHFRAKEGITSVRPLYMENQTHINERMRSILVDWLVEVHLKFKLVPETLYLTINLIDRYLERQEVSRPRLQLVGVTSLLIASKYEEIYPPELRDLVYICDRAYTRKEIIEMEEQILKTLEYNITIPSAHAFLVRFLKAAHADKRIVQLSCFILDGTLQSYNLLHYLPSQLAAAAVFIARRTVGRNSWSPTLLRYAIYREEEIAPIARAVMAEKSSAAHELRAVNKKYTSSRYGAVANLALSCDF</sequence>
<evidence type="ECO:0000313" key="8">
    <source>
        <dbReference type="EMBL" id="VEU45140.1"/>
    </source>
</evidence>
<feature type="region of interest" description="Disordered" evidence="5">
    <location>
        <begin position="1"/>
        <end position="23"/>
    </location>
</feature>
<dbReference type="CDD" id="cd20507">
    <property type="entry name" value="CYCLIN_CCNB1-like_rpt1"/>
    <property type="match status" value="1"/>
</dbReference>
<reference evidence="8 9" key="1">
    <citation type="submission" date="2019-01" db="EMBL/GenBank/DDBJ databases">
        <authorList>
            <person name="Ferrante I. M."/>
        </authorList>
    </citation>
    <scope>NUCLEOTIDE SEQUENCE [LARGE SCALE GENOMIC DNA]</scope>
    <source>
        <strain evidence="8 9">B856</strain>
    </source>
</reference>
<dbReference type="OrthoDB" id="5590282at2759"/>
<feature type="domain" description="Cyclin-like" evidence="6">
    <location>
        <begin position="175"/>
        <end position="259"/>
    </location>
</feature>
<dbReference type="PANTHER" id="PTHR10177">
    <property type="entry name" value="CYCLINS"/>
    <property type="match status" value="1"/>
</dbReference>
<dbReference type="AlphaFoldDB" id="A0A448ZSV9"/>
<dbReference type="EMBL" id="CAACVS010000689">
    <property type="protein sequence ID" value="VEU45140.1"/>
    <property type="molecule type" value="Genomic_DNA"/>
</dbReference>
<name>A0A448ZSV9_9STRA</name>
<dbReference type="SMART" id="SM00385">
    <property type="entry name" value="CYCLIN"/>
    <property type="match status" value="2"/>
</dbReference>
<evidence type="ECO:0000313" key="9">
    <source>
        <dbReference type="Proteomes" id="UP000291116"/>
    </source>
</evidence>
<evidence type="ECO:0000259" key="6">
    <source>
        <dbReference type="SMART" id="SM00385"/>
    </source>
</evidence>
<keyword evidence="2 4" id="KW-0195">Cyclin</keyword>
<dbReference type="SUPFAM" id="SSF47954">
    <property type="entry name" value="Cyclin-like"/>
    <property type="match status" value="2"/>
</dbReference>
<feature type="domain" description="Cyclin-like" evidence="6">
    <location>
        <begin position="272"/>
        <end position="353"/>
    </location>
</feature>
<dbReference type="GO" id="GO:0051301">
    <property type="term" value="P:cell division"/>
    <property type="evidence" value="ECO:0007669"/>
    <property type="project" value="UniProtKB-KW"/>
</dbReference>
<dbReference type="Pfam" id="PF00134">
    <property type="entry name" value="Cyclin_N"/>
    <property type="match status" value="1"/>
</dbReference>
<dbReference type="GO" id="GO:0044772">
    <property type="term" value="P:mitotic cell cycle phase transition"/>
    <property type="evidence" value="ECO:0007669"/>
    <property type="project" value="InterPro"/>
</dbReference>
<dbReference type="InterPro" id="IPR039361">
    <property type="entry name" value="Cyclin"/>
</dbReference>
<feature type="domain" description="Cyclin C-terminal" evidence="7">
    <location>
        <begin position="268"/>
        <end position="383"/>
    </location>
</feature>
<feature type="compositionally biased region" description="Polar residues" evidence="5">
    <location>
        <begin position="1"/>
        <end position="17"/>
    </location>
</feature>
<dbReference type="Gene3D" id="1.10.472.10">
    <property type="entry name" value="Cyclin-like"/>
    <property type="match status" value="2"/>
</dbReference>
<evidence type="ECO:0000256" key="4">
    <source>
        <dbReference type="RuleBase" id="RU000383"/>
    </source>
</evidence>
<dbReference type="PIRSF" id="PIRSF001771">
    <property type="entry name" value="Cyclin_A_B_D_E"/>
    <property type="match status" value="1"/>
</dbReference>
<feature type="compositionally biased region" description="Polar residues" evidence="5">
    <location>
        <begin position="29"/>
        <end position="38"/>
    </location>
</feature>
<evidence type="ECO:0000256" key="5">
    <source>
        <dbReference type="SAM" id="MobiDB-lite"/>
    </source>
</evidence>
<keyword evidence="1" id="KW-0132">Cell division</keyword>
<feature type="region of interest" description="Disordered" evidence="5">
    <location>
        <begin position="58"/>
        <end position="88"/>
    </location>
</feature>
<dbReference type="PROSITE" id="PS00292">
    <property type="entry name" value="CYCLINS"/>
    <property type="match status" value="1"/>
</dbReference>
<dbReference type="GO" id="GO:0016538">
    <property type="term" value="F:cyclin-dependent protein serine/threonine kinase regulator activity"/>
    <property type="evidence" value="ECO:0007669"/>
    <property type="project" value="InterPro"/>
</dbReference>
<dbReference type="InterPro" id="IPR048258">
    <property type="entry name" value="Cyclins_cyclin-box"/>
</dbReference>